<keyword evidence="5" id="KW-1185">Reference proteome</keyword>
<comment type="caution">
    <text evidence="4">The sequence shown here is derived from an EMBL/GenBank/DDBJ whole genome shotgun (WGS) entry which is preliminary data.</text>
</comment>
<evidence type="ECO:0008006" key="6">
    <source>
        <dbReference type="Google" id="ProtNLM"/>
    </source>
</evidence>
<dbReference type="InterPro" id="IPR002110">
    <property type="entry name" value="Ankyrin_rpt"/>
</dbReference>
<dbReference type="Pfam" id="PF12796">
    <property type="entry name" value="Ank_2"/>
    <property type="match status" value="1"/>
</dbReference>
<reference evidence="4" key="2">
    <citation type="journal article" date="2023" name="IMA Fungus">
        <title>Comparative genomic study of the Penicillium genus elucidates a diverse pangenome and 15 lateral gene transfer events.</title>
        <authorList>
            <person name="Petersen C."/>
            <person name="Sorensen T."/>
            <person name="Nielsen M.R."/>
            <person name="Sondergaard T.E."/>
            <person name="Sorensen J.L."/>
            <person name="Fitzpatrick D.A."/>
            <person name="Frisvad J.C."/>
            <person name="Nielsen K.L."/>
        </authorList>
    </citation>
    <scope>NUCLEOTIDE SEQUENCE</scope>
    <source>
        <strain evidence="4">IBT 3081</strain>
    </source>
</reference>
<dbReference type="PROSITE" id="PS50297">
    <property type="entry name" value="ANK_REP_REGION"/>
    <property type="match status" value="1"/>
</dbReference>
<organism evidence="4 5">
    <name type="scientific">Penicillium concentricum</name>
    <dbReference type="NCBI Taxonomy" id="293559"/>
    <lineage>
        <taxon>Eukaryota</taxon>
        <taxon>Fungi</taxon>
        <taxon>Dikarya</taxon>
        <taxon>Ascomycota</taxon>
        <taxon>Pezizomycotina</taxon>
        <taxon>Eurotiomycetes</taxon>
        <taxon>Eurotiomycetidae</taxon>
        <taxon>Eurotiales</taxon>
        <taxon>Aspergillaceae</taxon>
        <taxon>Penicillium</taxon>
    </lineage>
</organism>
<evidence type="ECO:0000256" key="3">
    <source>
        <dbReference type="PROSITE-ProRule" id="PRU00023"/>
    </source>
</evidence>
<feature type="repeat" description="ANK" evidence="3">
    <location>
        <begin position="5"/>
        <end position="34"/>
    </location>
</feature>
<gene>
    <name evidence="4" type="ORF">N7517_004916</name>
</gene>
<dbReference type="InterPro" id="IPR036770">
    <property type="entry name" value="Ankyrin_rpt-contain_sf"/>
</dbReference>
<dbReference type="GeneID" id="81461829"/>
<reference evidence="4" key="1">
    <citation type="submission" date="2022-12" db="EMBL/GenBank/DDBJ databases">
        <authorList>
            <person name="Petersen C."/>
        </authorList>
    </citation>
    <scope>NUCLEOTIDE SEQUENCE</scope>
    <source>
        <strain evidence="4">IBT 3081</strain>
    </source>
</reference>
<dbReference type="Proteomes" id="UP001147752">
    <property type="component" value="Unassembled WGS sequence"/>
</dbReference>
<dbReference type="PROSITE" id="PS50088">
    <property type="entry name" value="ANK_REPEAT"/>
    <property type="match status" value="1"/>
</dbReference>
<keyword evidence="2 3" id="KW-0040">ANK repeat</keyword>
<dbReference type="SMART" id="SM00248">
    <property type="entry name" value="ANK"/>
    <property type="match status" value="2"/>
</dbReference>
<dbReference type="Gene3D" id="1.25.40.20">
    <property type="entry name" value="Ankyrin repeat-containing domain"/>
    <property type="match status" value="1"/>
</dbReference>
<dbReference type="EMBL" id="JAPZBT010000002">
    <property type="protein sequence ID" value="KAJ5372910.1"/>
    <property type="molecule type" value="Genomic_DNA"/>
</dbReference>
<dbReference type="PANTHER" id="PTHR24198">
    <property type="entry name" value="ANKYRIN REPEAT AND PROTEIN KINASE DOMAIN-CONTAINING PROTEIN"/>
    <property type="match status" value="1"/>
</dbReference>
<sequence>MGLGTVLHKAAELGNVEVVCFLIREGIDLSIKDANGRTALECAKMRNKTEVVKMLEDVAFPQEIRNIIL</sequence>
<dbReference type="OrthoDB" id="21416at2759"/>
<evidence type="ECO:0000313" key="5">
    <source>
        <dbReference type="Proteomes" id="UP001147752"/>
    </source>
</evidence>
<proteinExistence type="predicted"/>
<keyword evidence="1" id="KW-0677">Repeat</keyword>
<name>A0A9W9VAY6_9EURO</name>
<accession>A0A9W9VAY6</accession>
<dbReference type="SUPFAM" id="SSF48403">
    <property type="entry name" value="Ankyrin repeat"/>
    <property type="match status" value="1"/>
</dbReference>
<evidence type="ECO:0000256" key="1">
    <source>
        <dbReference type="ARBA" id="ARBA00022737"/>
    </source>
</evidence>
<dbReference type="PANTHER" id="PTHR24198:SF165">
    <property type="entry name" value="ANKYRIN REPEAT-CONTAINING PROTEIN-RELATED"/>
    <property type="match status" value="1"/>
</dbReference>
<dbReference type="RefSeq" id="XP_056578896.1">
    <property type="nucleotide sequence ID" value="XM_056722646.1"/>
</dbReference>
<evidence type="ECO:0000313" key="4">
    <source>
        <dbReference type="EMBL" id="KAJ5372910.1"/>
    </source>
</evidence>
<dbReference type="AlphaFoldDB" id="A0A9W9VAY6"/>
<evidence type="ECO:0000256" key="2">
    <source>
        <dbReference type="ARBA" id="ARBA00023043"/>
    </source>
</evidence>
<protein>
    <recommendedName>
        <fullName evidence="6">Ankyrin repeat protein</fullName>
    </recommendedName>
</protein>